<evidence type="ECO:0000256" key="2">
    <source>
        <dbReference type="ARBA" id="ARBA00009370"/>
    </source>
</evidence>
<feature type="chain" id="PRO_5046633837" description="Signal peptidase I" evidence="7">
    <location>
        <begin position="19"/>
        <end position="187"/>
    </location>
</feature>
<dbReference type="NCBIfam" id="TIGR02227">
    <property type="entry name" value="sigpep_I_bact"/>
    <property type="match status" value="1"/>
</dbReference>
<evidence type="ECO:0000256" key="3">
    <source>
        <dbReference type="ARBA" id="ARBA00013208"/>
    </source>
</evidence>
<keyword evidence="6" id="KW-0645">Protease</keyword>
<dbReference type="PRINTS" id="PR00727">
    <property type="entry name" value="LEADERPTASE"/>
</dbReference>
<dbReference type="PANTHER" id="PTHR43390">
    <property type="entry name" value="SIGNAL PEPTIDASE I"/>
    <property type="match status" value="1"/>
</dbReference>
<dbReference type="InterPro" id="IPR019533">
    <property type="entry name" value="Peptidase_S26"/>
</dbReference>
<dbReference type="EMBL" id="JBHLTG010000001">
    <property type="protein sequence ID" value="MFC0676716.1"/>
    <property type="molecule type" value="Genomic_DNA"/>
</dbReference>
<reference evidence="9 10" key="1">
    <citation type="submission" date="2024-09" db="EMBL/GenBank/DDBJ databases">
        <authorList>
            <person name="Sun Q."/>
            <person name="Mori K."/>
        </authorList>
    </citation>
    <scope>NUCLEOTIDE SEQUENCE [LARGE SCALE GENOMIC DNA]</scope>
    <source>
        <strain evidence="9 10">KCTC 23076</strain>
    </source>
</reference>
<comment type="caution">
    <text evidence="9">The sequence shown here is derived from an EMBL/GenBank/DDBJ whole genome shotgun (WGS) entry which is preliminary data.</text>
</comment>
<keyword evidence="7" id="KW-0732">Signal</keyword>
<evidence type="ECO:0000256" key="5">
    <source>
        <dbReference type="ARBA" id="ARBA00022801"/>
    </source>
</evidence>
<evidence type="ECO:0000313" key="10">
    <source>
        <dbReference type="Proteomes" id="UP001589896"/>
    </source>
</evidence>
<evidence type="ECO:0000256" key="4">
    <source>
        <dbReference type="ARBA" id="ARBA00019232"/>
    </source>
</evidence>
<keyword evidence="10" id="KW-1185">Reference proteome</keyword>
<evidence type="ECO:0000313" key="9">
    <source>
        <dbReference type="EMBL" id="MFC0676716.1"/>
    </source>
</evidence>
<dbReference type="Proteomes" id="UP001589896">
    <property type="component" value="Unassembled WGS sequence"/>
</dbReference>
<organism evidence="9 10">
    <name type="scientific">Lysobacter korlensis</name>
    <dbReference type="NCBI Taxonomy" id="553636"/>
    <lineage>
        <taxon>Bacteria</taxon>
        <taxon>Pseudomonadati</taxon>
        <taxon>Pseudomonadota</taxon>
        <taxon>Gammaproteobacteria</taxon>
        <taxon>Lysobacterales</taxon>
        <taxon>Lysobacteraceae</taxon>
        <taxon>Lysobacter</taxon>
    </lineage>
</organism>
<feature type="signal peptide" evidence="7">
    <location>
        <begin position="1"/>
        <end position="18"/>
    </location>
</feature>
<dbReference type="Gene3D" id="2.10.109.10">
    <property type="entry name" value="Umud Fragment, subunit A"/>
    <property type="match status" value="1"/>
</dbReference>
<feature type="domain" description="Peptidase S26" evidence="8">
    <location>
        <begin position="3"/>
        <end position="175"/>
    </location>
</feature>
<dbReference type="PANTHER" id="PTHR43390:SF1">
    <property type="entry name" value="CHLOROPLAST PROCESSING PEPTIDASE"/>
    <property type="match status" value="1"/>
</dbReference>
<dbReference type="EC" id="3.4.21.89" evidence="3 6"/>
<dbReference type="RefSeq" id="WP_386664501.1">
    <property type="nucleotide sequence ID" value="NZ_JBHLTG010000001.1"/>
</dbReference>
<sequence>MSLLAMVGLMFVTRSSFANHYVVPTGSMEGTLVPGDRVVVDMSAYGLRVPYTELVLIERDTPRPGDVVLLPSPADGTRLIKRVVGVAGDHVVIRDGHLMRNGKPAALDGSGLVEQIGRQQVPIKLLSGGGPDVELVVPPGYVYVVGDHRGNSLDSRMFGLVPQKSVYARAQGVFWRSGEGPVWKDLH</sequence>
<accession>A0ABV6RI99</accession>
<dbReference type="Pfam" id="PF10502">
    <property type="entry name" value="Peptidase_S26"/>
    <property type="match status" value="1"/>
</dbReference>
<keyword evidence="5 6" id="KW-0378">Hydrolase</keyword>
<evidence type="ECO:0000256" key="7">
    <source>
        <dbReference type="SAM" id="SignalP"/>
    </source>
</evidence>
<name>A0ABV6RI99_9GAMM</name>
<evidence type="ECO:0000259" key="8">
    <source>
        <dbReference type="Pfam" id="PF10502"/>
    </source>
</evidence>
<dbReference type="CDD" id="cd06530">
    <property type="entry name" value="S26_SPase_I"/>
    <property type="match status" value="1"/>
</dbReference>
<dbReference type="InterPro" id="IPR000223">
    <property type="entry name" value="Pept_S26A_signal_pept_1"/>
</dbReference>
<comment type="catalytic activity">
    <reaction evidence="1 6">
        <text>Cleavage of hydrophobic, N-terminal signal or leader sequences from secreted and periplasmic proteins.</text>
        <dbReference type="EC" id="3.4.21.89"/>
    </reaction>
</comment>
<dbReference type="SUPFAM" id="SSF51306">
    <property type="entry name" value="LexA/Signal peptidase"/>
    <property type="match status" value="1"/>
</dbReference>
<comment type="subcellular location">
    <subcellularLocation>
        <location evidence="6">Membrane</location>
        <topology evidence="6">Multi-pass membrane protein</topology>
    </subcellularLocation>
</comment>
<comment type="similarity">
    <text evidence="2 6">Belongs to the peptidase S26 family.</text>
</comment>
<gene>
    <name evidence="9" type="primary">lepB</name>
    <name evidence="9" type="ORF">ACFFGH_02460</name>
</gene>
<evidence type="ECO:0000256" key="6">
    <source>
        <dbReference type="RuleBase" id="RU362042"/>
    </source>
</evidence>
<dbReference type="InterPro" id="IPR019758">
    <property type="entry name" value="Pept_S26A_signal_pept_1_CS"/>
</dbReference>
<proteinExistence type="inferred from homology"/>
<dbReference type="GO" id="GO:0009003">
    <property type="term" value="F:signal peptidase activity"/>
    <property type="evidence" value="ECO:0007669"/>
    <property type="project" value="UniProtKB-EC"/>
</dbReference>
<dbReference type="PROSITE" id="PS00761">
    <property type="entry name" value="SPASE_I_3"/>
    <property type="match status" value="1"/>
</dbReference>
<protein>
    <recommendedName>
        <fullName evidence="4 6">Signal peptidase I</fullName>
        <ecNumber evidence="3 6">3.4.21.89</ecNumber>
    </recommendedName>
</protein>
<evidence type="ECO:0000256" key="1">
    <source>
        <dbReference type="ARBA" id="ARBA00000677"/>
    </source>
</evidence>
<dbReference type="InterPro" id="IPR036286">
    <property type="entry name" value="LexA/Signal_pep-like_sf"/>
</dbReference>